<dbReference type="Proteomes" id="UP001439008">
    <property type="component" value="Unassembled WGS sequence"/>
</dbReference>
<evidence type="ECO:0000313" key="1">
    <source>
        <dbReference type="EMBL" id="MES1920644.1"/>
    </source>
</evidence>
<keyword evidence="2" id="KW-1185">Reference proteome</keyword>
<organism evidence="1 2">
    <name type="scientific">Bonamia ostreae</name>
    <dbReference type="NCBI Taxonomy" id="126728"/>
    <lineage>
        <taxon>Eukaryota</taxon>
        <taxon>Sar</taxon>
        <taxon>Rhizaria</taxon>
        <taxon>Endomyxa</taxon>
        <taxon>Ascetosporea</taxon>
        <taxon>Haplosporida</taxon>
        <taxon>Bonamia</taxon>
    </lineage>
</organism>
<comment type="caution">
    <text evidence="1">The sequence shown here is derived from an EMBL/GenBank/DDBJ whole genome shotgun (WGS) entry which is preliminary data.</text>
</comment>
<gene>
    <name evidence="1" type="ORF">MHBO_002295</name>
</gene>
<dbReference type="EMBL" id="JBDODL010000784">
    <property type="protein sequence ID" value="MES1920644.1"/>
    <property type="molecule type" value="Genomic_DNA"/>
</dbReference>
<accession>A0ABV2ALV5</accession>
<protein>
    <submittedName>
        <fullName evidence="1">Uncharacterized protein</fullName>
    </submittedName>
</protein>
<name>A0ABV2ALV5_9EUKA</name>
<proteinExistence type="predicted"/>
<evidence type="ECO:0000313" key="2">
    <source>
        <dbReference type="Proteomes" id="UP001439008"/>
    </source>
</evidence>
<reference evidence="1 2" key="1">
    <citation type="journal article" date="2024" name="BMC Biol.">
        <title>Comparative genomics of Ascetosporea gives new insight into the evolutionary basis for animal parasitism in Rhizaria.</title>
        <authorList>
            <person name="Hiltunen Thoren M."/>
            <person name="Onut-Brannstrom I."/>
            <person name="Alfjorden A."/>
            <person name="Peckova H."/>
            <person name="Swords F."/>
            <person name="Hooper C."/>
            <person name="Holzer A.S."/>
            <person name="Bass D."/>
            <person name="Burki F."/>
        </authorList>
    </citation>
    <scope>NUCLEOTIDE SEQUENCE [LARGE SCALE GENOMIC DNA]</scope>
    <source>
        <strain evidence="1">20-A016</strain>
    </source>
</reference>
<sequence>MVIFLATETEIVILEGNKTSVQHFARQKSLKPKKIEISVPTNGEKFDKITVSKRGQVFLKSQNGQLFELEYKVFNLMRIGQPKPISEHFR</sequence>